<dbReference type="PANTHER" id="PTHR33391:SF19">
    <property type="entry name" value="CYTOCHROME B559 SUBUNIT ALPHA"/>
    <property type="match status" value="1"/>
</dbReference>
<gene>
    <name evidence="15" type="ORF">PHJA_000787200</name>
</gene>
<dbReference type="GO" id="GO:0020037">
    <property type="term" value="F:heme binding"/>
    <property type="evidence" value="ECO:0007669"/>
    <property type="project" value="InterPro"/>
</dbReference>
<keyword evidence="2" id="KW-0813">Transport</keyword>
<dbReference type="PANTHER" id="PTHR33391">
    <property type="entry name" value="CYTOCHROME B559 SUBUNIT BETA-RELATED"/>
    <property type="match status" value="1"/>
</dbReference>
<keyword evidence="5 12" id="KW-0812">Transmembrane</keyword>
<keyword evidence="11" id="KW-0604">Photosystem II</keyword>
<evidence type="ECO:0000259" key="13">
    <source>
        <dbReference type="Pfam" id="PF00283"/>
    </source>
</evidence>
<dbReference type="SUPFAM" id="SSF161045">
    <property type="entry name" value="Cytochrome b559 subunits"/>
    <property type="match status" value="1"/>
</dbReference>
<evidence type="ECO:0000259" key="14">
    <source>
        <dbReference type="Pfam" id="PF00284"/>
    </source>
</evidence>
<accession>A0A830BPG6</accession>
<keyword evidence="16" id="KW-1185">Reference proteome</keyword>
<dbReference type="InterPro" id="IPR013082">
    <property type="entry name" value="PSII_cytb559_asu_lum"/>
</dbReference>
<dbReference type="InterPro" id="IPR013081">
    <property type="entry name" value="PSII_cyt_b559_N"/>
</dbReference>
<dbReference type="InterPro" id="IPR006217">
    <property type="entry name" value="PSII_cyt_b559_asu"/>
</dbReference>
<evidence type="ECO:0000256" key="10">
    <source>
        <dbReference type="ARBA" id="ARBA00023136"/>
    </source>
</evidence>
<dbReference type="EMBL" id="BMAC01000124">
    <property type="protein sequence ID" value="GFP86434.1"/>
    <property type="molecule type" value="Genomic_DNA"/>
</dbReference>
<evidence type="ECO:0000256" key="1">
    <source>
        <dbReference type="ARBA" id="ARBA00004370"/>
    </source>
</evidence>
<feature type="domain" description="Photosystem II cytochrome b559 alpha subunit lumenal region" evidence="14">
    <location>
        <begin position="42"/>
        <end position="60"/>
    </location>
</feature>
<dbReference type="OrthoDB" id="1839964at2759"/>
<evidence type="ECO:0000256" key="6">
    <source>
        <dbReference type="ARBA" id="ARBA00022723"/>
    </source>
</evidence>
<evidence type="ECO:0000313" key="15">
    <source>
        <dbReference type="EMBL" id="GFP86434.1"/>
    </source>
</evidence>
<dbReference type="GO" id="GO:0009523">
    <property type="term" value="C:photosystem II"/>
    <property type="evidence" value="ECO:0007669"/>
    <property type="project" value="UniProtKB-KW"/>
</dbReference>
<dbReference type="GO" id="GO:0009767">
    <property type="term" value="P:photosynthetic electron transport chain"/>
    <property type="evidence" value="ECO:0007669"/>
    <property type="project" value="InterPro"/>
</dbReference>
<dbReference type="AlphaFoldDB" id="A0A830BPG6"/>
<comment type="caution">
    <text evidence="15">The sequence shown here is derived from an EMBL/GenBank/DDBJ whole genome shotgun (WGS) entry which is preliminary data.</text>
</comment>
<feature type="transmembrane region" description="Helical" evidence="12">
    <location>
        <begin position="75"/>
        <end position="93"/>
    </location>
</feature>
<keyword evidence="7" id="KW-0249">Electron transport</keyword>
<keyword evidence="3" id="KW-0602">Photosynthesis</keyword>
<feature type="transmembrane region" description="Helical" evidence="12">
    <location>
        <begin position="20"/>
        <end position="38"/>
    </location>
</feature>
<keyword evidence="6" id="KW-0479">Metal-binding</keyword>
<dbReference type="InterPro" id="IPR037025">
    <property type="entry name" value="PSII_cyt_b559_asu_sf"/>
</dbReference>
<evidence type="ECO:0000256" key="2">
    <source>
        <dbReference type="ARBA" id="ARBA00022448"/>
    </source>
</evidence>
<dbReference type="GO" id="GO:0046872">
    <property type="term" value="F:metal ion binding"/>
    <property type="evidence" value="ECO:0007669"/>
    <property type="project" value="UniProtKB-KW"/>
</dbReference>
<keyword evidence="8 12" id="KW-1133">Transmembrane helix</keyword>
<organism evidence="15 16">
    <name type="scientific">Phtheirospermum japonicum</name>
    <dbReference type="NCBI Taxonomy" id="374723"/>
    <lineage>
        <taxon>Eukaryota</taxon>
        <taxon>Viridiplantae</taxon>
        <taxon>Streptophyta</taxon>
        <taxon>Embryophyta</taxon>
        <taxon>Tracheophyta</taxon>
        <taxon>Spermatophyta</taxon>
        <taxon>Magnoliopsida</taxon>
        <taxon>eudicotyledons</taxon>
        <taxon>Gunneridae</taxon>
        <taxon>Pentapetalae</taxon>
        <taxon>asterids</taxon>
        <taxon>lamiids</taxon>
        <taxon>Lamiales</taxon>
        <taxon>Orobanchaceae</taxon>
        <taxon>Orobanchaceae incertae sedis</taxon>
        <taxon>Phtheirospermum</taxon>
    </lineage>
</organism>
<evidence type="ECO:0000256" key="4">
    <source>
        <dbReference type="ARBA" id="ARBA00022617"/>
    </source>
</evidence>
<evidence type="ECO:0000256" key="5">
    <source>
        <dbReference type="ARBA" id="ARBA00022692"/>
    </source>
</evidence>
<evidence type="ECO:0000313" key="16">
    <source>
        <dbReference type="Proteomes" id="UP000653305"/>
    </source>
</evidence>
<evidence type="ECO:0000256" key="8">
    <source>
        <dbReference type="ARBA" id="ARBA00022989"/>
    </source>
</evidence>
<keyword evidence="9" id="KW-0408">Iron</keyword>
<keyword evidence="10 12" id="KW-0472">Membrane</keyword>
<evidence type="ECO:0000256" key="3">
    <source>
        <dbReference type="ARBA" id="ARBA00022531"/>
    </source>
</evidence>
<dbReference type="NCBIfam" id="TIGR01332">
    <property type="entry name" value="cyt_b559_alpha"/>
    <property type="match status" value="1"/>
</dbReference>
<feature type="domain" description="Photosystem II cytochrome b559 N-terminal" evidence="13">
    <location>
        <begin position="6"/>
        <end position="34"/>
    </location>
</feature>
<reference evidence="15" key="1">
    <citation type="submission" date="2020-07" db="EMBL/GenBank/DDBJ databases">
        <title>Ethylene signaling mediates host invasion by parasitic plants.</title>
        <authorList>
            <person name="Yoshida S."/>
        </authorList>
    </citation>
    <scope>NUCLEOTIDE SEQUENCE</scope>
    <source>
        <strain evidence="15">Okayama</strain>
    </source>
</reference>
<dbReference type="Pfam" id="PF00283">
    <property type="entry name" value="Cytochrom_B559"/>
    <property type="match status" value="1"/>
</dbReference>
<name>A0A830BPG6_9LAMI</name>
<evidence type="ECO:0000256" key="7">
    <source>
        <dbReference type="ARBA" id="ARBA00022982"/>
    </source>
</evidence>
<evidence type="ECO:0000256" key="12">
    <source>
        <dbReference type="SAM" id="Phobius"/>
    </source>
</evidence>
<dbReference type="Pfam" id="PF00284">
    <property type="entry name" value="Cytochrom_B559a"/>
    <property type="match status" value="1"/>
</dbReference>
<protein>
    <submittedName>
        <fullName evidence="15">Cytochrome b559 subunit alpha</fullName>
    </submittedName>
</protein>
<keyword evidence="4" id="KW-0349">Heme</keyword>
<proteinExistence type="predicted"/>
<dbReference type="Proteomes" id="UP000653305">
    <property type="component" value="Unassembled WGS sequence"/>
</dbReference>
<dbReference type="Gene3D" id="1.20.5.860">
    <property type="entry name" value="Photosystem II cytochrome b559, alpha subunit"/>
    <property type="match status" value="1"/>
</dbReference>
<evidence type="ECO:0000256" key="11">
    <source>
        <dbReference type="ARBA" id="ARBA00023276"/>
    </source>
</evidence>
<comment type="subcellular location">
    <subcellularLocation>
        <location evidence="1">Membrane</location>
    </subcellularLocation>
</comment>
<sequence>MSGSTGECSFADVITNTRYWVIHSITIPSLFIGGWLLVNTGLSYDIFGSPRPNEYFIESQMIIDRTFPIFTVRWLVVRILIAAILHLMINLILNYRSMTQ</sequence>
<evidence type="ECO:0000256" key="9">
    <source>
        <dbReference type="ARBA" id="ARBA00023004"/>
    </source>
</evidence>